<dbReference type="GO" id="GO:0006048">
    <property type="term" value="P:UDP-N-acetylglucosamine biosynthetic process"/>
    <property type="evidence" value="ECO:0007669"/>
    <property type="project" value="UniProtKB-UniPathway"/>
</dbReference>
<dbReference type="OrthoDB" id="329272at2759"/>
<gene>
    <name evidence="2" type="ORF">AMAG_16072</name>
</gene>
<evidence type="ECO:0000313" key="3">
    <source>
        <dbReference type="Proteomes" id="UP000054350"/>
    </source>
</evidence>
<name>A0A0L0TAC1_ALLM3</name>
<proteinExistence type="predicted"/>
<dbReference type="InterPro" id="IPR016181">
    <property type="entry name" value="Acyl_CoA_acyltransferase"/>
</dbReference>
<dbReference type="GO" id="GO:0016747">
    <property type="term" value="F:acyltransferase activity, transferring groups other than amino-acyl groups"/>
    <property type="evidence" value="ECO:0007669"/>
    <property type="project" value="InterPro"/>
</dbReference>
<reference evidence="2 3" key="1">
    <citation type="submission" date="2009-11" db="EMBL/GenBank/DDBJ databases">
        <title>Annotation of Allomyces macrogynus ATCC 38327.</title>
        <authorList>
            <consortium name="The Broad Institute Genome Sequencing Platform"/>
            <person name="Russ C."/>
            <person name="Cuomo C."/>
            <person name="Burger G."/>
            <person name="Gray M.W."/>
            <person name="Holland P.W.H."/>
            <person name="King N."/>
            <person name="Lang F.B.F."/>
            <person name="Roger A.J."/>
            <person name="Ruiz-Trillo I."/>
            <person name="Young S.K."/>
            <person name="Zeng Q."/>
            <person name="Gargeya S."/>
            <person name="Fitzgerald M."/>
            <person name="Haas B."/>
            <person name="Abouelleil A."/>
            <person name="Alvarado L."/>
            <person name="Arachchi H.M."/>
            <person name="Berlin A."/>
            <person name="Chapman S.B."/>
            <person name="Gearin G."/>
            <person name="Goldberg J."/>
            <person name="Griggs A."/>
            <person name="Gujja S."/>
            <person name="Hansen M."/>
            <person name="Heiman D."/>
            <person name="Howarth C."/>
            <person name="Larimer J."/>
            <person name="Lui A."/>
            <person name="MacDonald P.J.P."/>
            <person name="McCowen C."/>
            <person name="Montmayeur A."/>
            <person name="Murphy C."/>
            <person name="Neiman D."/>
            <person name="Pearson M."/>
            <person name="Priest M."/>
            <person name="Roberts A."/>
            <person name="Saif S."/>
            <person name="Shea T."/>
            <person name="Sisk P."/>
            <person name="Stolte C."/>
            <person name="Sykes S."/>
            <person name="Wortman J."/>
            <person name="Nusbaum C."/>
            <person name="Birren B."/>
        </authorList>
    </citation>
    <scope>NUCLEOTIDE SEQUENCE [LARGE SCALE GENOMIC DNA]</scope>
    <source>
        <strain evidence="2 3">ATCC 38327</strain>
    </source>
</reference>
<dbReference type="VEuPathDB" id="FungiDB:AMAG_16072"/>
<dbReference type="STRING" id="578462.A0A0L0TAC1"/>
<sequence>MSTNSTPPAPAAPPRRAVTCSLSPSPLQPTTPGYAVRHAVFVAEQGKPLNVEFDAVDQLPTTLHYYAVDAVTNEPLAACRVFPIDKVAESGRPGTVARLGRMGCVVAARGQGCAKTLCQYVHEDLRQRGFVAVMIHARLHKEGFYTKLGYKRTSDRIFVEVGMDHVEMELAL</sequence>
<evidence type="ECO:0000259" key="1">
    <source>
        <dbReference type="PROSITE" id="PS51186"/>
    </source>
</evidence>
<dbReference type="SUPFAM" id="SSF55729">
    <property type="entry name" value="Acyl-CoA N-acyltransferases (Nat)"/>
    <property type="match status" value="1"/>
</dbReference>
<dbReference type="PROSITE" id="PS51186">
    <property type="entry name" value="GNAT"/>
    <property type="match status" value="1"/>
</dbReference>
<keyword evidence="3" id="KW-1185">Reference proteome</keyword>
<dbReference type="Gene3D" id="3.40.630.30">
    <property type="match status" value="1"/>
</dbReference>
<dbReference type="Pfam" id="PF13673">
    <property type="entry name" value="Acetyltransf_10"/>
    <property type="match status" value="1"/>
</dbReference>
<dbReference type="InterPro" id="IPR000182">
    <property type="entry name" value="GNAT_dom"/>
</dbReference>
<accession>A0A0L0TAC1</accession>
<reference evidence="3" key="2">
    <citation type="submission" date="2009-11" db="EMBL/GenBank/DDBJ databases">
        <title>The Genome Sequence of Allomyces macrogynus strain ATCC 38327.</title>
        <authorList>
            <consortium name="The Broad Institute Genome Sequencing Platform"/>
            <person name="Russ C."/>
            <person name="Cuomo C."/>
            <person name="Shea T."/>
            <person name="Young S.K."/>
            <person name="Zeng Q."/>
            <person name="Koehrsen M."/>
            <person name="Haas B."/>
            <person name="Borodovsky M."/>
            <person name="Guigo R."/>
            <person name="Alvarado L."/>
            <person name="Berlin A."/>
            <person name="Borenstein D."/>
            <person name="Chen Z."/>
            <person name="Engels R."/>
            <person name="Freedman E."/>
            <person name="Gellesch M."/>
            <person name="Goldberg J."/>
            <person name="Griggs A."/>
            <person name="Gujja S."/>
            <person name="Heiman D."/>
            <person name="Hepburn T."/>
            <person name="Howarth C."/>
            <person name="Jen D."/>
            <person name="Larson L."/>
            <person name="Lewis B."/>
            <person name="Mehta T."/>
            <person name="Park D."/>
            <person name="Pearson M."/>
            <person name="Roberts A."/>
            <person name="Saif S."/>
            <person name="Shenoy N."/>
            <person name="Sisk P."/>
            <person name="Stolte C."/>
            <person name="Sykes S."/>
            <person name="Walk T."/>
            <person name="White J."/>
            <person name="Yandava C."/>
            <person name="Burger G."/>
            <person name="Gray M.W."/>
            <person name="Holland P.W.H."/>
            <person name="King N."/>
            <person name="Lang F.B.F."/>
            <person name="Roger A.J."/>
            <person name="Ruiz-Trillo I."/>
            <person name="Lander E."/>
            <person name="Nusbaum C."/>
        </authorList>
    </citation>
    <scope>NUCLEOTIDE SEQUENCE [LARGE SCALE GENOMIC DNA]</scope>
    <source>
        <strain evidence="3">ATCC 38327</strain>
    </source>
</reference>
<dbReference type="UniPathway" id="UPA00113">
    <property type="reaction ID" value="UER00529"/>
</dbReference>
<dbReference type="EMBL" id="GG745374">
    <property type="protein sequence ID" value="KNE71768.1"/>
    <property type="molecule type" value="Genomic_DNA"/>
</dbReference>
<feature type="domain" description="N-acetyltransferase" evidence="1">
    <location>
        <begin position="20"/>
        <end position="172"/>
    </location>
</feature>
<protein>
    <recommendedName>
        <fullName evidence="1">N-acetyltransferase domain-containing protein</fullName>
    </recommendedName>
</protein>
<organism evidence="2 3">
    <name type="scientific">Allomyces macrogynus (strain ATCC 38327)</name>
    <name type="common">Allomyces javanicus var. macrogynus</name>
    <dbReference type="NCBI Taxonomy" id="578462"/>
    <lineage>
        <taxon>Eukaryota</taxon>
        <taxon>Fungi</taxon>
        <taxon>Fungi incertae sedis</taxon>
        <taxon>Blastocladiomycota</taxon>
        <taxon>Blastocladiomycetes</taxon>
        <taxon>Blastocladiales</taxon>
        <taxon>Blastocladiaceae</taxon>
        <taxon>Allomyces</taxon>
    </lineage>
</organism>
<evidence type="ECO:0000313" key="2">
    <source>
        <dbReference type="EMBL" id="KNE71768.1"/>
    </source>
</evidence>
<dbReference type="AlphaFoldDB" id="A0A0L0TAC1"/>
<dbReference type="Proteomes" id="UP000054350">
    <property type="component" value="Unassembled WGS sequence"/>
</dbReference>